<keyword evidence="6 10" id="KW-0406">Ion transport</keyword>
<dbReference type="HAMAP" id="MF_00815">
    <property type="entry name" value="ATP_synth_gamma_bact"/>
    <property type="match status" value="1"/>
</dbReference>
<protein>
    <recommendedName>
        <fullName evidence="10">ATP synthase gamma chain</fullName>
    </recommendedName>
    <alternativeName>
        <fullName evidence="10">ATP synthase F1 sector gamma subunit</fullName>
    </alternativeName>
    <alternativeName>
        <fullName evidence="10">F-ATPase gamma subunit</fullName>
    </alternativeName>
</protein>
<keyword evidence="4 10" id="KW-0813">Transport</keyword>
<dbReference type="PANTHER" id="PTHR11693">
    <property type="entry name" value="ATP SYNTHASE GAMMA CHAIN"/>
    <property type="match status" value="1"/>
</dbReference>
<dbReference type="InterPro" id="IPR035968">
    <property type="entry name" value="ATP_synth_F1_ATPase_gsu"/>
</dbReference>
<dbReference type="Gene3D" id="1.10.287.80">
    <property type="entry name" value="ATP synthase, gamma subunit, helix hairpin domain"/>
    <property type="match status" value="2"/>
</dbReference>
<dbReference type="PANTHER" id="PTHR11693:SF22">
    <property type="entry name" value="ATP SYNTHASE SUBUNIT GAMMA, MITOCHONDRIAL"/>
    <property type="match status" value="1"/>
</dbReference>
<dbReference type="Pfam" id="PF00231">
    <property type="entry name" value="ATP-synt"/>
    <property type="match status" value="1"/>
</dbReference>
<evidence type="ECO:0000256" key="5">
    <source>
        <dbReference type="ARBA" id="ARBA00022781"/>
    </source>
</evidence>
<comment type="caution">
    <text evidence="11">The sequence shown here is derived from an EMBL/GenBank/DDBJ whole genome shotgun (WGS) entry which is preliminary data.</text>
</comment>
<dbReference type="RefSeq" id="WP_315624208.1">
    <property type="nucleotide sequence ID" value="NZ_JAUHMF010000001.1"/>
</dbReference>
<comment type="subcellular location">
    <subcellularLocation>
        <location evidence="10">Cell membrane</location>
        <topology evidence="10">Peripheral membrane protein</topology>
    </subcellularLocation>
    <subcellularLocation>
        <location evidence="2">Membrane</location>
        <topology evidence="2">Peripheral membrane protein</topology>
    </subcellularLocation>
</comment>
<dbReference type="SUPFAM" id="SSF52943">
    <property type="entry name" value="ATP synthase (F1-ATPase), gamma subunit"/>
    <property type="match status" value="1"/>
</dbReference>
<keyword evidence="9 10" id="KW-0066">ATP synthesis</keyword>
<keyword evidence="7 10" id="KW-0472">Membrane</keyword>
<evidence type="ECO:0000256" key="3">
    <source>
        <dbReference type="ARBA" id="ARBA00007681"/>
    </source>
</evidence>
<evidence type="ECO:0000256" key="9">
    <source>
        <dbReference type="ARBA" id="ARBA00023310"/>
    </source>
</evidence>
<dbReference type="Proteomes" id="UP001254165">
    <property type="component" value="Unassembled WGS sequence"/>
</dbReference>
<evidence type="ECO:0000313" key="11">
    <source>
        <dbReference type="EMBL" id="MDT8897547.1"/>
    </source>
</evidence>
<dbReference type="Gene3D" id="3.40.1380.10">
    <property type="match status" value="1"/>
</dbReference>
<keyword evidence="10" id="KW-1003">Cell membrane</keyword>
<accession>A0ABU3NL43</accession>
<dbReference type="InterPro" id="IPR000131">
    <property type="entry name" value="ATP_synth_F1_gsu"/>
</dbReference>
<reference evidence="11 12" key="1">
    <citation type="submission" date="2023-07" db="EMBL/GenBank/DDBJ databases">
        <title>Novel species of Thermanaerothrix with wide hydrolytic capabilities.</title>
        <authorList>
            <person name="Zayulina K.S."/>
            <person name="Podosokorskaya O.A."/>
            <person name="Elcheninov A.G."/>
        </authorList>
    </citation>
    <scope>NUCLEOTIDE SEQUENCE [LARGE SCALE GENOMIC DNA]</scope>
    <source>
        <strain evidence="11 12">4228-RoL</strain>
    </source>
</reference>
<proteinExistence type="inferred from homology"/>
<evidence type="ECO:0000256" key="2">
    <source>
        <dbReference type="ARBA" id="ARBA00004170"/>
    </source>
</evidence>
<evidence type="ECO:0000256" key="1">
    <source>
        <dbReference type="ARBA" id="ARBA00003456"/>
    </source>
</evidence>
<sequence length="302" mass="33506">MASIREMRNRIRSVKNLAQVTKALETVSASKVRRAIAAYSQTRPYAEKAWKLLLHLARQPGAESLHPLLTQRAGNGPVLVILVSSDRGLAGAYNVNIMRHTLQVFRDFDAPVSYVAVGKKGAAMLSRRRRSVVAEFVDLPATPRFVDCAPIGQMAIDEFLAGHYDQVYIAYTEFISMLRQEPQVRKLLPLEPKIVPMDVHSPEATHPTHAVFTYEPGHTEILNEILPRFTSLQIYRAILSAIASEHAARMVAMRNATENARELIAALQLDYNKARQQAITSDMLDISAGAEALAQNLAEAAR</sequence>
<evidence type="ECO:0000256" key="4">
    <source>
        <dbReference type="ARBA" id="ARBA00022448"/>
    </source>
</evidence>
<dbReference type="NCBIfam" id="TIGR01146">
    <property type="entry name" value="ATPsyn_F1gamma"/>
    <property type="match status" value="1"/>
</dbReference>
<evidence type="ECO:0000256" key="7">
    <source>
        <dbReference type="ARBA" id="ARBA00023136"/>
    </source>
</evidence>
<name>A0ABU3NL43_9CHLR</name>
<keyword evidence="12" id="KW-1185">Reference proteome</keyword>
<dbReference type="PRINTS" id="PR00126">
    <property type="entry name" value="ATPASEGAMMA"/>
</dbReference>
<evidence type="ECO:0000256" key="6">
    <source>
        <dbReference type="ARBA" id="ARBA00023065"/>
    </source>
</evidence>
<evidence type="ECO:0000256" key="10">
    <source>
        <dbReference type="HAMAP-Rule" id="MF_00815"/>
    </source>
</evidence>
<comment type="function">
    <text evidence="1 10">Produces ATP from ADP in the presence of a proton gradient across the membrane. The gamma chain is believed to be important in regulating ATPase activity and the flow of protons through the CF(0) complex.</text>
</comment>
<evidence type="ECO:0000313" key="12">
    <source>
        <dbReference type="Proteomes" id="UP001254165"/>
    </source>
</evidence>
<keyword evidence="5 10" id="KW-0375">Hydrogen ion transport</keyword>
<keyword evidence="8 10" id="KW-0139">CF(1)</keyword>
<comment type="subunit">
    <text evidence="10">F-type ATPases have 2 components, CF(1) - the catalytic core - and CF(0) - the membrane proton channel. CF(1) has five subunits: alpha(3), beta(3), gamma(1), delta(1), epsilon(1). CF(0) has three main subunits: a, b and c.</text>
</comment>
<dbReference type="CDD" id="cd12151">
    <property type="entry name" value="F1-ATPase_gamma"/>
    <property type="match status" value="1"/>
</dbReference>
<comment type="similarity">
    <text evidence="3 10">Belongs to the ATPase gamma chain family.</text>
</comment>
<organism evidence="11 12">
    <name type="scientific">Thermanaerothrix solaris</name>
    <dbReference type="NCBI Taxonomy" id="3058434"/>
    <lineage>
        <taxon>Bacteria</taxon>
        <taxon>Bacillati</taxon>
        <taxon>Chloroflexota</taxon>
        <taxon>Anaerolineae</taxon>
        <taxon>Anaerolineales</taxon>
        <taxon>Anaerolineaceae</taxon>
        <taxon>Thermanaerothrix</taxon>
    </lineage>
</organism>
<evidence type="ECO:0000256" key="8">
    <source>
        <dbReference type="ARBA" id="ARBA00023196"/>
    </source>
</evidence>
<dbReference type="EMBL" id="JAUHMF010000001">
    <property type="protein sequence ID" value="MDT8897547.1"/>
    <property type="molecule type" value="Genomic_DNA"/>
</dbReference>
<gene>
    <name evidence="10 11" type="primary">atpG</name>
    <name evidence="11" type="ORF">QYE77_04650</name>
</gene>